<evidence type="ECO:0000256" key="1">
    <source>
        <dbReference type="ARBA" id="ARBA00001286"/>
    </source>
</evidence>
<comment type="caution">
    <text evidence="11">The sequence shown here is derived from an EMBL/GenBank/DDBJ whole genome shotgun (WGS) entry which is preliminary data.</text>
</comment>
<keyword evidence="7" id="KW-0234">DNA repair</keyword>
<evidence type="ECO:0000313" key="11">
    <source>
        <dbReference type="EMBL" id="EAP77323.1"/>
    </source>
</evidence>
<dbReference type="AlphaFoldDB" id="A3SIZ2"/>
<dbReference type="PANTHER" id="PTHR10815">
    <property type="entry name" value="METHYLATED-DNA--PROTEIN-CYSTEINE METHYLTRANSFERASE"/>
    <property type="match status" value="1"/>
</dbReference>
<evidence type="ECO:0000259" key="10">
    <source>
        <dbReference type="Pfam" id="PF02870"/>
    </source>
</evidence>
<keyword evidence="5 11" id="KW-0808">Transferase</keyword>
<dbReference type="CDD" id="cd06445">
    <property type="entry name" value="ATase"/>
    <property type="match status" value="1"/>
</dbReference>
<dbReference type="SUPFAM" id="SSF46767">
    <property type="entry name" value="Methylated DNA-protein cysteine methyltransferase, C-terminal domain"/>
    <property type="match status" value="1"/>
</dbReference>
<name>A3SIZ2_ROSNI</name>
<feature type="domain" description="Methylguanine DNA methyltransferase ribonuclease-like" evidence="10">
    <location>
        <begin position="3"/>
        <end position="61"/>
    </location>
</feature>
<evidence type="ECO:0000259" key="9">
    <source>
        <dbReference type="Pfam" id="PF01035"/>
    </source>
</evidence>
<gene>
    <name evidence="11" type="ORF">ISM_03500</name>
</gene>
<dbReference type="GO" id="GO:0003908">
    <property type="term" value="F:methylated-DNA-[protein]-cysteine S-methyltransferase activity"/>
    <property type="evidence" value="ECO:0007669"/>
    <property type="project" value="UniProtKB-EC"/>
</dbReference>
<dbReference type="PROSITE" id="PS00374">
    <property type="entry name" value="MGMT"/>
    <property type="match status" value="1"/>
</dbReference>
<dbReference type="Gene3D" id="3.30.160.70">
    <property type="entry name" value="Methylated DNA-protein cysteine methyltransferase domain"/>
    <property type="match status" value="1"/>
</dbReference>
<dbReference type="RefSeq" id="WP_009812724.1">
    <property type="nucleotide sequence ID" value="NZ_CH724156.1"/>
</dbReference>
<dbReference type="EMBL" id="AALY01000001">
    <property type="protein sequence ID" value="EAP77323.1"/>
    <property type="molecule type" value="Genomic_DNA"/>
</dbReference>
<evidence type="ECO:0000256" key="3">
    <source>
        <dbReference type="ARBA" id="ARBA00011918"/>
    </source>
</evidence>
<dbReference type="InterPro" id="IPR036388">
    <property type="entry name" value="WH-like_DNA-bd_sf"/>
</dbReference>
<dbReference type="STRING" id="89187.ISM_03500"/>
<dbReference type="GO" id="GO:0006281">
    <property type="term" value="P:DNA repair"/>
    <property type="evidence" value="ECO:0007669"/>
    <property type="project" value="UniProtKB-KW"/>
</dbReference>
<evidence type="ECO:0000256" key="5">
    <source>
        <dbReference type="ARBA" id="ARBA00022679"/>
    </source>
</evidence>
<evidence type="ECO:0000256" key="8">
    <source>
        <dbReference type="ARBA" id="ARBA00049348"/>
    </source>
</evidence>
<dbReference type="OrthoDB" id="9802228at2"/>
<accession>A3SIZ2</accession>
<dbReference type="InterPro" id="IPR008332">
    <property type="entry name" value="MethylG_MeTrfase_N"/>
</dbReference>
<dbReference type="FunFam" id="1.10.10.10:FF:000214">
    <property type="entry name" value="Methylated-DNA--protein-cysteine methyltransferase"/>
    <property type="match status" value="1"/>
</dbReference>
<dbReference type="SUPFAM" id="SSF53155">
    <property type="entry name" value="Methylated DNA-protein cysteine methyltransferase domain"/>
    <property type="match status" value="1"/>
</dbReference>
<evidence type="ECO:0000256" key="4">
    <source>
        <dbReference type="ARBA" id="ARBA00022603"/>
    </source>
</evidence>
<organism evidence="11 12">
    <name type="scientific">Roseovarius nubinhibens (strain ATCC BAA-591 / DSM 15170 / ISM)</name>
    <dbReference type="NCBI Taxonomy" id="89187"/>
    <lineage>
        <taxon>Bacteria</taxon>
        <taxon>Pseudomonadati</taxon>
        <taxon>Pseudomonadota</taxon>
        <taxon>Alphaproteobacteria</taxon>
        <taxon>Rhodobacterales</taxon>
        <taxon>Roseobacteraceae</taxon>
        <taxon>Roseovarius</taxon>
    </lineage>
</organism>
<dbReference type="InterPro" id="IPR001497">
    <property type="entry name" value="MethylDNA_cys_MeTrfase_AS"/>
</dbReference>
<sequence>MAERMIQTPLGPITLTASGGAITALDWRQGACDTTPELCEAEAQLDAYFAGTRQTFDLPLRVEASEFQQRVCARMQAIPFGDTLTYGDLARELGAPAQAIGAGCGGNPIAIIIPCHRVLGAKSLGGFSAKGGVETKVWLLRHEGAAGLLI</sequence>
<protein>
    <recommendedName>
        <fullName evidence="3">methylated-DNA--[protein]-cysteine S-methyltransferase</fullName>
        <ecNumber evidence="3">2.1.1.63</ecNumber>
    </recommendedName>
</protein>
<evidence type="ECO:0000256" key="6">
    <source>
        <dbReference type="ARBA" id="ARBA00022763"/>
    </source>
</evidence>
<dbReference type="InterPro" id="IPR014048">
    <property type="entry name" value="MethylDNA_cys_MeTrfase_DNA-bd"/>
</dbReference>
<evidence type="ECO:0000256" key="7">
    <source>
        <dbReference type="ARBA" id="ARBA00023204"/>
    </source>
</evidence>
<keyword evidence="4 11" id="KW-0489">Methyltransferase</keyword>
<dbReference type="eggNOG" id="COG0350">
    <property type="taxonomic scope" value="Bacteria"/>
</dbReference>
<dbReference type="Pfam" id="PF01035">
    <property type="entry name" value="DNA_binding_1"/>
    <property type="match status" value="1"/>
</dbReference>
<dbReference type="InterPro" id="IPR036631">
    <property type="entry name" value="MGMT_N_sf"/>
</dbReference>
<dbReference type="HOGENOM" id="CLU_000445_52_2_5"/>
<comment type="catalytic activity">
    <reaction evidence="1">
        <text>a 4-O-methyl-thymidine in DNA + L-cysteinyl-[protein] = a thymidine in DNA + S-methyl-L-cysteinyl-[protein]</text>
        <dbReference type="Rhea" id="RHEA:53428"/>
        <dbReference type="Rhea" id="RHEA-COMP:10131"/>
        <dbReference type="Rhea" id="RHEA-COMP:10132"/>
        <dbReference type="Rhea" id="RHEA-COMP:13555"/>
        <dbReference type="Rhea" id="RHEA-COMP:13556"/>
        <dbReference type="ChEBI" id="CHEBI:29950"/>
        <dbReference type="ChEBI" id="CHEBI:82612"/>
        <dbReference type="ChEBI" id="CHEBI:137386"/>
        <dbReference type="ChEBI" id="CHEBI:137387"/>
        <dbReference type="EC" id="2.1.1.63"/>
    </reaction>
</comment>
<dbReference type="Gene3D" id="1.10.10.10">
    <property type="entry name" value="Winged helix-like DNA-binding domain superfamily/Winged helix DNA-binding domain"/>
    <property type="match status" value="1"/>
</dbReference>
<comment type="similarity">
    <text evidence="2">Belongs to the MGMT family.</text>
</comment>
<feature type="domain" description="Methylated-DNA-[protein]-cysteine S-methyltransferase DNA binding" evidence="9">
    <location>
        <begin position="66"/>
        <end position="145"/>
    </location>
</feature>
<reference evidence="11 12" key="1">
    <citation type="submission" date="2005-12" db="EMBL/GenBank/DDBJ databases">
        <authorList>
            <person name="Moran M.A."/>
            <person name="Ferriera S."/>
            <person name="Johnson J."/>
            <person name="Kravitz S."/>
            <person name="Halpern A."/>
            <person name="Remington K."/>
            <person name="Beeson K."/>
            <person name="Tran B."/>
            <person name="Rogers Y.-H."/>
            <person name="Friedman R."/>
            <person name="Venter J.C."/>
        </authorList>
    </citation>
    <scope>NUCLEOTIDE SEQUENCE [LARGE SCALE GENOMIC DNA]</scope>
    <source>
        <strain evidence="12">ATCC BAA-591 / DSM 15170 / ISM</strain>
    </source>
</reference>
<dbReference type="PANTHER" id="PTHR10815:SF13">
    <property type="entry name" value="METHYLATED-DNA--PROTEIN-CYSTEINE METHYLTRANSFERASE"/>
    <property type="match status" value="1"/>
</dbReference>
<evidence type="ECO:0000313" key="12">
    <source>
        <dbReference type="Proteomes" id="UP000005954"/>
    </source>
</evidence>
<comment type="catalytic activity">
    <reaction evidence="8">
        <text>a 6-O-methyl-2'-deoxyguanosine in DNA + L-cysteinyl-[protein] = S-methyl-L-cysteinyl-[protein] + a 2'-deoxyguanosine in DNA</text>
        <dbReference type="Rhea" id="RHEA:24000"/>
        <dbReference type="Rhea" id="RHEA-COMP:10131"/>
        <dbReference type="Rhea" id="RHEA-COMP:10132"/>
        <dbReference type="Rhea" id="RHEA-COMP:11367"/>
        <dbReference type="Rhea" id="RHEA-COMP:11368"/>
        <dbReference type="ChEBI" id="CHEBI:29950"/>
        <dbReference type="ChEBI" id="CHEBI:82612"/>
        <dbReference type="ChEBI" id="CHEBI:85445"/>
        <dbReference type="ChEBI" id="CHEBI:85448"/>
        <dbReference type="EC" id="2.1.1.63"/>
    </reaction>
</comment>
<dbReference type="InterPro" id="IPR036217">
    <property type="entry name" value="MethylDNA_cys_MeTrfase_DNAb"/>
</dbReference>
<dbReference type="EC" id="2.1.1.63" evidence="3"/>
<keyword evidence="12" id="KW-1185">Reference proteome</keyword>
<dbReference type="Pfam" id="PF02870">
    <property type="entry name" value="Methyltransf_1N"/>
    <property type="match status" value="1"/>
</dbReference>
<dbReference type="Proteomes" id="UP000005954">
    <property type="component" value="Unassembled WGS sequence"/>
</dbReference>
<dbReference type="NCBIfam" id="TIGR00589">
    <property type="entry name" value="ogt"/>
    <property type="match status" value="1"/>
</dbReference>
<proteinExistence type="inferred from homology"/>
<evidence type="ECO:0000256" key="2">
    <source>
        <dbReference type="ARBA" id="ARBA00008711"/>
    </source>
</evidence>
<dbReference type="GO" id="GO:0032259">
    <property type="term" value="P:methylation"/>
    <property type="evidence" value="ECO:0007669"/>
    <property type="project" value="UniProtKB-KW"/>
</dbReference>
<keyword evidence="6" id="KW-0227">DNA damage</keyword>